<dbReference type="InterPro" id="IPR013783">
    <property type="entry name" value="Ig-like_fold"/>
</dbReference>
<dbReference type="SUPFAM" id="SSF81606">
    <property type="entry name" value="PP2C-like"/>
    <property type="match status" value="1"/>
</dbReference>
<dbReference type="InterPro" id="IPR001932">
    <property type="entry name" value="PPM-type_phosphatase-like_dom"/>
</dbReference>
<keyword evidence="4" id="KW-1185">Reference proteome</keyword>
<dbReference type="InterPro" id="IPR039123">
    <property type="entry name" value="PPTC7"/>
</dbReference>
<keyword evidence="1" id="KW-0460">Magnesium</keyword>
<dbReference type="InterPro" id="IPR014756">
    <property type="entry name" value="Ig_E-set"/>
</dbReference>
<keyword evidence="1" id="KW-0378">Hydrolase</keyword>
<sequence>MKKHTKFNLMVLRLTKARRAAAKMIQKFIRGWLVRKDLKFLKGVDHKKLIIWRHCGKDVRIIGNFTMPPWEEEIHLRYTKYLEEFISTILYDRKIKAGAYCIKFIIDGVMVCNGDLAISQDSLGNYNNVIGISDDKKNLSRSLSVRSFIGVGAVNDELSKHIVTQDSQSPIILARSLTGSLDSPRAFGVFDEKKPKSPISLLMSGSMAAKSKKKSAQLTSQGSADAYFLNEEIQSFGIADGVGEWSTYGLDASRFSKELIRYCEQALVETLQSEWPFTEYCDLLQQVVFEAYRRIVSYGSSTILLAICRDSFLHSLSLGDSSFIVLRPRDGCKVLSAVYRSVEQQHSFNCPYQLANLPKQSKFQELIDKGFSTLIALLKRTSQNMNDSVFDAESGMIPLKNGDIIVAGTDGLFDNMYDSDIIKIAEQIIQTYDEAQQIADVLSKTLVERAIQKGWDQSYKSPFAKNASKAGKKYIGGKLDDTTVIVAVALSL</sequence>
<dbReference type="Gene3D" id="2.60.40.10">
    <property type="entry name" value="Immunoglobulins"/>
    <property type="match status" value="1"/>
</dbReference>
<dbReference type="Pfam" id="PF00612">
    <property type="entry name" value="IQ"/>
    <property type="match status" value="1"/>
</dbReference>
<dbReference type="GO" id="GO:0046872">
    <property type="term" value="F:metal ion binding"/>
    <property type="evidence" value="ECO:0007669"/>
    <property type="project" value="UniProtKB-UniRule"/>
</dbReference>
<dbReference type="InterPro" id="IPR036457">
    <property type="entry name" value="PPM-type-like_dom_sf"/>
</dbReference>
<dbReference type="PANTHER" id="PTHR12320">
    <property type="entry name" value="PROTEIN PHOSPHATASE 2C"/>
    <property type="match status" value="1"/>
</dbReference>
<dbReference type="EC" id="3.1.3.16" evidence="1"/>
<comment type="caution">
    <text evidence="3">The sequence shown here is derived from an EMBL/GenBank/DDBJ whole genome shotgun (WGS) entry which is preliminary data.</text>
</comment>
<organism evidence="3 4">
    <name type="scientific">Blepharisma stoltei</name>
    <dbReference type="NCBI Taxonomy" id="1481888"/>
    <lineage>
        <taxon>Eukaryota</taxon>
        <taxon>Sar</taxon>
        <taxon>Alveolata</taxon>
        <taxon>Ciliophora</taxon>
        <taxon>Postciliodesmatophora</taxon>
        <taxon>Heterotrichea</taxon>
        <taxon>Heterotrichida</taxon>
        <taxon>Blepharismidae</taxon>
        <taxon>Blepharisma</taxon>
    </lineage>
</organism>
<dbReference type="GO" id="GO:0004722">
    <property type="term" value="F:protein serine/threonine phosphatase activity"/>
    <property type="evidence" value="ECO:0007669"/>
    <property type="project" value="UniProtKB-EC"/>
</dbReference>
<evidence type="ECO:0000313" key="4">
    <source>
        <dbReference type="Proteomes" id="UP001162131"/>
    </source>
</evidence>
<evidence type="ECO:0000259" key="2">
    <source>
        <dbReference type="PROSITE" id="PS51746"/>
    </source>
</evidence>
<dbReference type="Proteomes" id="UP001162131">
    <property type="component" value="Unassembled WGS sequence"/>
</dbReference>
<reference evidence="3" key="1">
    <citation type="submission" date="2021-09" db="EMBL/GenBank/DDBJ databases">
        <authorList>
            <consortium name="AG Swart"/>
            <person name="Singh M."/>
            <person name="Singh A."/>
            <person name="Seah K."/>
            <person name="Emmerich C."/>
        </authorList>
    </citation>
    <scope>NUCLEOTIDE SEQUENCE</scope>
    <source>
        <strain evidence="3">ATCC30299</strain>
    </source>
</reference>
<dbReference type="Gene3D" id="3.60.40.10">
    <property type="entry name" value="PPM-type phosphatase domain"/>
    <property type="match status" value="1"/>
</dbReference>
<evidence type="ECO:0000256" key="1">
    <source>
        <dbReference type="RuleBase" id="RU366020"/>
    </source>
</evidence>
<comment type="cofactor">
    <cofactor evidence="1">
        <name>Mn(2+)</name>
        <dbReference type="ChEBI" id="CHEBI:29035"/>
    </cofactor>
</comment>
<accession>A0AAU9ILX6</accession>
<dbReference type="EMBL" id="CAJZBQ010000010">
    <property type="protein sequence ID" value="CAG9313153.1"/>
    <property type="molecule type" value="Genomic_DNA"/>
</dbReference>
<comment type="catalytic activity">
    <reaction evidence="1">
        <text>O-phospho-L-seryl-[protein] + H2O = L-seryl-[protein] + phosphate</text>
        <dbReference type="Rhea" id="RHEA:20629"/>
        <dbReference type="Rhea" id="RHEA-COMP:9863"/>
        <dbReference type="Rhea" id="RHEA-COMP:11604"/>
        <dbReference type="ChEBI" id="CHEBI:15377"/>
        <dbReference type="ChEBI" id="CHEBI:29999"/>
        <dbReference type="ChEBI" id="CHEBI:43474"/>
        <dbReference type="ChEBI" id="CHEBI:83421"/>
        <dbReference type="EC" id="3.1.3.16"/>
    </reaction>
</comment>
<dbReference type="CDD" id="cd02859">
    <property type="entry name" value="E_set_AMPKbeta_like_N"/>
    <property type="match status" value="1"/>
</dbReference>
<dbReference type="InterPro" id="IPR000048">
    <property type="entry name" value="IQ_motif_EF-hand-BS"/>
</dbReference>
<proteinExistence type="inferred from homology"/>
<keyword evidence="1" id="KW-0904">Protein phosphatase</keyword>
<protein>
    <recommendedName>
        <fullName evidence="1">Protein phosphatase</fullName>
        <ecNumber evidence="1">3.1.3.16</ecNumber>
    </recommendedName>
</protein>
<comment type="catalytic activity">
    <reaction evidence="1">
        <text>O-phospho-L-threonyl-[protein] + H2O = L-threonyl-[protein] + phosphate</text>
        <dbReference type="Rhea" id="RHEA:47004"/>
        <dbReference type="Rhea" id="RHEA-COMP:11060"/>
        <dbReference type="Rhea" id="RHEA-COMP:11605"/>
        <dbReference type="ChEBI" id="CHEBI:15377"/>
        <dbReference type="ChEBI" id="CHEBI:30013"/>
        <dbReference type="ChEBI" id="CHEBI:43474"/>
        <dbReference type="ChEBI" id="CHEBI:61977"/>
        <dbReference type="EC" id="3.1.3.16"/>
    </reaction>
</comment>
<dbReference type="PROSITE" id="PS50096">
    <property type="entry name" value="IQ"/>
    <property type="match status" value="1"/>
</dbReference>
<comment type="cofactor">
    <cofactor evidence="1">
        <name>Mg(2+)</name>
        <dbReference type="ChEBI" id="CHEBI:18420"/>
    </cofactor>
</comment>
<dbReference type="SUPFAM" id="SSF81296">
    <property type="entry name" value="E set domains"/>
    <property type="match status" value="1"/>
</dbReference>
<dbReference type="PROSITE" id="PS51746">
    <property type="entry name" value="PPM_2"/>
    <property type="match status" value="1"/>
</dbReference>
<evidence type="ECO:0000313" key="3">
    <source>
        <dbReference type="EMBL" id="CAG9313153.1"/>
    </source>
</evidence>
<dbReference type="PANTHER" id="PTHR12320:SF1">
    <property type="entry name" value="PROTEIN PHOSPHATASE PTC7 HOMOLOG"/>
    <property type="match status" value="1"/>
</dbReference>
<gene>
    <name evidence="3" type="ORF">BSTOLATCC_MIC8428</name>
</gene>
<dbReference type="InterPro" id="IPR032640">
    <property type="entry name" value="AMPK1_CBM"/>
</dbReference>
<dbReference type="SMART" id="SM00015">
    <property type="entry name" value="IQ"/>
    <property type="match status" value="1"/>
</dbReference>
<keyword evidence="1" id="KW-0479">Metal-binding</keyword>
<feature type="domain" description="PPM-type phosphatase" evidence="2">
    <location>
        <begin position="206"/>
        <end position="489"/>
    </location>
</feature>
<comment type="similarity">
    <text evidence="1">Belongs to the PP2C family.</text>
</comment>
<dbReference type="SMART" id="SM00332">
    <property type="entry name" value="PP2Cc"/>
    <property type="match status" value="1"/>
</dbReference>
<name>A0AAU9ILX6_9CILI</name>
<dbReference type="CDD" id="cd23767">
    <property type="entry name" value="IQCD"/>
    <property type="match status" value="1"/>
</dbReference>
<keyword evidence="1" id="KW-0464">Manganese</keyword>
<dbReference type="AlphaFoldDB" id="A0AAU9ILX6"/>
<dbReference type="Pfam" id="PF16561">
    <property type="entry name" value="AMPK1_CBM"/>
    <property type="match status" value="1"/>
</dbReference>